<reference evidence="7 8" key="1">
    <citation type="submission" date="2017-01" db="EMBL/GenBank/DDBJ databases">
        <authorList>
            <person name="Mah S.A."/>
            <person name="Swanson W.J."/>
            <person name="Moy G.W."/>
            <person name="Vacquier V.D."/>
        </authorList>
    </citation>
    <scope>NUCLEOTIDE SEQUENCE [LARGE SCALE GENOMIC DNA]</scope>
    <source>
        <strain evidence="7 8">DSM 11589</strain>
    </source>
</reference>
<evidence type="ECO:0000259" key="6">
    <source>
        <dbReference type="PROSITE" id="PS50931"/>
    </source>
</evidence>
<dbReference type="EMBL" id="FTOA01000005">
    <property type="protein sequence ID" value="SIS96045.1"/>
    <property type="molecule type" value="Genomic_DNA"/>
</dbReference>
<dbReference type="InterPro" id="IPR036390">
    <property type="entry name" value="WH_DNA-bd_sf"/>
</dbReference>
<keyword evidence="3" id="KW-0238">DNA-binding</keyword>
<evidence type="ECO:0000256" key="3">
    <source>
        <dbReference type="ARBA" id="ARBA00023125"/>
    </source>
</evidence>
<keyword evidence="4" id="KW-0010">Activator</keyword>
<evidence type="ECO:0000256" key="2">
    <source>
        <dbReference type="ARBA" id="ARBA00023015"/>
    </source>
</evidence>
<dbReference type="InterPro" id="IPR036388">
    <property type="entry name" value="WH-like_DNA-bd_sf"/>
</dbReference>
<dbReference type="InterPro" id="IPR005119">
    <property type="entry name" value="LysR_subst-bd"/>
</dbReference>
<evidence type="ECO:0000256" key="4">
    <source>
        <dbReference type="ARBA" id="ARBA00023159"/>
    </source>
</evidence>
<dbReference type="FunFam" id="1.10.10.10:FF:000001">
    <property type="entry name" value="LysR family transcriptional regulator"/>
    <property type="match status" value="1"/>
</dbReference>
<dbReference type="SUPFAM" id="SSF53850">
    <property type="entry name" value="Periplasmic binding protein-like II"/>
    <property type="match status" value="1"/>
</dbReference>
<dbReference type="InterPro" id="IPR000847">
    <property type="entry name" value="LysR_HTH_N"/>
</dbReference>
<evidence type="ECO:0000256" key="1">
    <source>
        <dbReference type="ARBA" id="ARBA00009437"/>
    </source>
</evidence>
<keyword evidence="8" id="KW-1185">Reference proteome</keyword>
<name>A0A1N7NCD8_9PROT</name>
<dbReference type="Gene3D" id="1.10.10.10">
    <property type="entry name" value="Winged helix-like DNA-binding domain superfamily/Winged helix DNA-binding domain"/>
    <property type="match status" value="1"/>
</dbReference>
<dbReference type="RefSeq" id="WP_076400973.1">
    <property type="nucleotide sequence ID" value="NZ_FTOA01000005.1"/>
</dbReference>
<evidence type="ECO:0000313" key="7">
    <source>
        <dbReference type="EMBL" id="SIS96045.1"/>
    </source>
</evidence>
<dbReference type="Proteomes" id="UP000185678">
    <property type="component" value="Unassembled WGS sequence"/>
</dbReference>
<dbReference type="Pfam" id="PF03466">
    <property type="entry name" value="LysR_substrate"/>
    <property type="match status" value="1"/>
</dbReference>
<dbReference type="Gene3D" id="3.40.190.10">
    <property type="entry name" value="Periplasmic binding protein-like II"/>
    <property type="match status" value="2"/>
</dbReference>
<keyword evidence="5" id="KW-0804">Transcription</keyword>
<dbReference type="OrthoDB" id="9775392at2"/>
<dbReference type="PANTHER" id="PTHR30346:SF26">
    <property type="entry name" value="HYDROGEN PEROXIDE-INDUCIBLE GENES ACTIVATOR"/>
    <property type="match status" value="1"/>
</dbReference>
<feature type="domain" description="HTH lysR-type" evidence="6">
    <location>
        <begin position="2"/>
        <end position="59"/>
    </location>
</feature>
<proteinExistence type="inferred from homology"/>
<evidence type="ECO:0000256" key="5">
    <source>
        <dbReference type="ARBA" id="ARBA00023163"/>
    </source>
</evidence>
<dbReference type="GO" id="GO:0032993">
    <property type="term" value="C:protein-DNA complex"/>
    <property type="evidence" value="ECO:0007669"/>
    <property type="project" value="TreeGrafter"/>
</dbReference>
<dbReference type="GO" id="GO:0003700">
    <property type="term" value="F:DNA-binding transcription factor activity"/>
    <property type="evidence" value="ECO:0007669"/>
    <property type="project" value="InterPro"/>
</dbReference>
<protein>
    <submittedName>
        <fullName evidence="7">Transcriptional regulator, LysR family</fullName>
    </submittedName>
</protein>
<dbReference type="GO" id="GO:0003677">
    <property type="term" value="F:DNA binding"/>
    <property type="evidence" value="ECO:0007669"/>
    <property type="project" value="UniProtKB-KW"/>
</dbReference>
<accession>A0A1N7NCD8</accession>
<dbReference type="STRING" id="80876.SAMN05421779_10524"/>
<keyword evidence="2" id="KW-0805">Transcription regulation</keyword>
<gene>
    <name evidence="7" type="ORF">SAMN05421779_10524</name>
</gene>
<sequence length="310" mass="34912">MFTLRQLRYLVALCDTLSFRRAAEVCLVAQPTLSVQIRDLEDHLGVQLFERTRRRVTLTPIGREIAERARGVLRASQDIMDVARAASMPLAGPLRLGVIATLGPYLLPYVLSAFREAHPDLRLYVREDPARRLVGRLREGELDVILVDMPVDLEGLDGLELFQEPLWLAVPRGHRLEDAASVSLTDLIGEDLLLLEEGHCLRQEVLTICQRAGAHEHTGFQATSLDTLRQMVASRIGPTILPALYVAAEAAQDEQIRAIPFHEDCASVRRRVVLLWRVQSARKQEFREFAAFIAARLPDHVICEIRPLQV</sequence>
<organism evidence="7 8">
    <name type="scientific">Insolitispirillum peregrinum</name>
    <dbReference type="NCBI Taxonomy" id="80876"/>
    <lineage>
        <taxon>Bacteria</taxon>
        <taxon>Pseudomonadati</taxon>
        <taxon>Pseudomonadota</taxon>
        <taxon>Alphaproteobacteria</taxon>
        <taxon>Rhodospirillales</taxon>
        <taxon>Novispirillaceae</taxon>
        <taxon>Insolitispirillum</taxon>
    </lineage>
</organism>
<evidence type="ECO:0000313" key="8">
    <source>
        <dbReference type="Proteomes" id="UP000185678"/>
    </source>
</evidence>
<dbReference type="CDD" id="cd08411">
    <property type="entry name" value="PBP2_OxyR"/>
    <property type="match status" value="1"/>
</dbReference>
<dbReference type="Pfam" id="PF00126">
    <property type="entry name" value="HTH_1"/>
    <property type="match status" value="1"/>
</dbReference>
<dbReference type="AlphaFoldDB" id="A0A1N7NCD8"/>
<dbReference type="SUPFAM" id="SSF46785">
    <property type="entry name" value="Winged helix' DNA-binding domain"/>
    <property type="match status" value="1"/>
</dbReference>
<dbReference type="PANTHER" id="PTHR30346">
    <property type="entry name" value="TRANSCRIPTIONAL DUAL REGULATOR HCAR-RELATED"/>
    <property type="match status" value="1"/>
</dbReference>
<dbReference type="PROSITE" id="PS50931">
    <property type="entry name" value="HTH_LYSR"/>
    <property type="match status" value="1"/>
</dbReference>
<dbReference type="PRINTS" id="PR00039">
    <property type="entry name" value="HTHLYSR"/>
</dbReference>
<comment type="similarity">
    <text evidence="1">Belongs to the LysR transcriptional regulatory family.</text>
</comment>